<accession>A0A563EV41</accession>
<organism evidence="1 2">
    <name type="scientific">Lentzea tibetensis</name>
    <dbReference type="NCBI Taxonomy" id="2591470"/>
    <lineage>
        <taxon>Bacteria</taxon>
        <taxon>Bacillati</taxon>
        <taxon>Actinomycetota</taxon>
        <taxon>Actinomycetes</taxon>
        <taxon>Pseudonocardiales</taxon>
        <taxon>Pseudonocardiaceae</taxon>
        <taxon>Lentzea</taxon>
    </lineage>
</organism>
<evidence type="ECO:0000313" key="2">
    <source>
        <dbReference type="Proteomes" id="UP000316639"/>
    </source>
</evidence>
<dbReference type="Proteomes" id="UP000316639">
    <property type="component" value="Unassembled WGS sequence"/>
</dbReference>
<gene>
    <name evidence="1" type="ORF">FKR81_15250</name>
</gene>
<reference evidence="1 2" key="1">
    <citation type="submission" date="2019-07" db="EMBL/GenBank/DDBJ databases">
        <title>Lentzea xizangensis sp. nov., isolated from Qinghai-Tibetan Plateau Soils.</title>
        <authorList>
            <person name="Huang J."/>
        </authorList>
    </citation>
    <scope>NUCLEOTIDE SEQUENCE [LARGE SCALE GENOMIC DNA]</scope>
    <source>
        <strain evidence="1 2">FXJ1.1311</strain>
    </source>
</reference>
<protein>
    <submittedName>
        <fullName evidence="1">Uncharacterized protein</fullName>
    </submittedName>
</protein>
<dbReference type="OrthoDB" id="3692231at2"/>
<dbReference type="AlphaFoldDB" id="A0A563EV41"/>
<proteinExistence type="predicted"/>
<keyword evidence="2" id="KW-1185">Reference proteome</keyword>
<comment type="caution">
    <text evidence="1">The sequence shown here is derived from an EMBL/GenBank/DDBJ whole genome shotgun (WGS) entry which is preliminary data.</text>
</comment>
<sequence length="114" mass="12604">MDKVEIMQRALGVLMLTYDHEAAEAGDDLRAALKVLQQGVFSYEVALGEPPAPGTEEVVKQALDQVLSQFAWFTAGFMFAFRGVVQAYENDCPDVDVKEVLRALAIQLAERNVE</sequence>
<evidence type="ECO:0000313" key="1">
    <source>
        <dbReference type="EMBL" id="TWP51550.1"/>
    </source>
</evidence>
<dbReference type="RefSeq" id="WP_146352379.1">
    <property type="nucleotide sequence ID" value="NZ_VOBR01000008.1"/>
</dbReference>
<name>A0A563EV41_9PSEU</name>
<dbReference type="EMBL" id="VOBR01000008">
    <property type="protein sequence ID" value="TWP51550.1"/>
    <property type="molecule type" value="Genomic_DNA"/>
</dbReference>